<evidence type="ECO:0000313" key="14">
    <source>
        <dbReference type="EMBL" id="GBG12377.1"/>
    </source>
</evidence>
<feature type="transmembrane region" description="Helical" evidence="13">
    <location>
        <begin position="181"/>
        <end position="206"/>
    </location>
</feature>
<dbReference type="GO" id="GO:0005886">
    <property type="term" value="C:plasma membrane"/>
    <property type="evidence" value="ECO:0007669"/>
    <property type="project" value="UniProtKB-SubCell"/>
</dbReference>
<gene>
    <name evidence="14" type="ORF">PAT3040_07252</name>
</gene>
<dbReference type="PANTHER" id="PTHR43298:SF2">
    <property type="entry name" value="FMN_FAD EXPORTER YEEO-RELATED"/>
    <property type="match status" value="1"/>
</dbReference>
<feature type="transmembrane region" description="Helical" evidence="13">
    <location>
        <begin position="275"/>
        <end position="295"/>
    </location>
</feature>
<dbReference type="GO" id="GO:0042910">
    <property type="term" value="F:xenobiotic transmembrane transporter activity"/>
    <property type="evidence" value="ECO:0007669"/>
    <property type="project" value="InterPro"/>
</dbReference>
<dbReference type="GO" id="GO:0006811">
    <property type="term" value="P:monoatomic ion transport"/>
    <property type="evidence" value="ECO:0007669"/>
    <property type="project" value="UniProtKB-KW"/>
</dbReference>
<feature type="transmembrane region" description="Helical" evidence="13">
    <location>
        <begin position="156"/>
        <end position="175"/>
    </location>
</feature>
<feature type="transmembrane region" description="Helical" evidence="13">
    <location>
        <begin position="51"/>
        <end position="70"/>
    </location>
</feature>
<keyword evidence="8 13" id="KW-0812">Transmembrane</keyword>
<dbReference type="EMBL" id="BDQX01000458">
    <property type="protein sequence ID" value="GBG12377.1"/>
    <property type="molecule type" value="Genomic_DNA"/>
</dbReference>
<comment type="function">
    <text evidence="1">Multidrug efflux pump.</text>
</comment>
<sequence length="440" mass="47817">MDYKQIFAIIIPIFVDSAFIVLMAIMNTAMISSSGVAAVSAVSMVDSINMFIINLFVAVATGGTVIVAQYKGSGNDAMVSKAASQSVSTVALLSILLCVVMIVFHGSVIEMLFGSAEADVLHNAKIFLIGSCISYPFLAIYQAVTGALRGVAETKACLMLSVIMNLSYFLLNLVLVKGFDLGVVGLSISLIAARVLGMVVSIIYLLRYNQTLRFKLKHLLQTNWSLLRKIMYIGVPFALEQMFFNGGKLLTQTFIVQLGTLAITVNAIANSLSMLFQIGGMALGAAIVTVVGQSIGRKNMDDARKFISSFLGLSNVFFVVITIILLAIFPLLVHLYAPPEEIVPDIFALIVLISVSQPLLWSISFILPSALRAAGDSKFTSISSLLTMWLLRIILGYVLGITLGFGLMGVWVAMVAEWGVRGAVFYWRYKGDKWYKHKLI</sequence>
<dbReference type="InterPro" id="IPR050222">
    <property type="entry name" value="MATE_MdtK"/>
</dbReference>
<keyword evidence="11 13" id="KW-0472">Membrane</keyword>
<evidence type="ECO:0000313" key="15">
    <source>
        <dbReference type="Proteomes" id="UP000245202"/>
    </source>
</evidence>
<keyword evidence="9 13" id="KW-1133">Transmembrane helix</keyword>
<evidence type="ECO:0000256" key="7">
    <source>
        <dbReference type="ARBA" id="ARBA00022475"/>
    </source>
</evidence>
<dbReference type="Pfam" id="PF01554">
    <property type="entry name" value="MatE"/>
    <property type="match status" value="2"/>
</dbReference>
<dbReference type="PANTHER" id="PTHR43298">
    <property type="entry name" value="MULTIDRUG RESISTANCE PROTEIN NORM-RELATED"/>
    <property type="match status" value="1"/>
</dbReference>
<evidence type="ECO:0000256" key="11">
    <source>
        <dbReference type="ARBA" id="ARBA00023136"/>
    </source>
</evidence>
<keyword evidence="15" id="KW-1185">Reference proteome</keyword>
<evidence type="ECO:0000256" key="8">
    <source>
        <dbReference type="ARBA" id="ARBA00022692"/>
    </source>
</evidence>
<feature type="transmembrane region" description="Helical" evidence="13">
    <location>
        <begin position="82"/>
        <end position="104"/>
    </location>
</feature>
<evidence type="ECO:0000256" key="4">
    <source>
        <dbReference type="ARBA" id="ARBA00020268"/>
    </source>
</evidence>
<evidence type="ECO:0000256" key="6">
    <source>
        <dbReference type="ARBA" id="ARBA00022449"/>
    </source>
</evidence>
<organism evidence="14 15">
    <name type="scientific">Paenibacillus agaridevorans</name>
    <dbReference type="NCBI Taxonomy" id="171404"/>
    <lineage>
        <taxon>Bacteria</taxon>
        <taxon>Bacillati</taxon>
        <taxon>Bacillota</taxon>
        <taxon>Bacilli</taxon>
        <taxon>Bacillales</taxon>
        <taxon>Paenibacillaceae</taxon>
        <taxon>Paenibacillus</taxon>
    </lineage>
</organism>
<evidence type="ECO:0000256" key="5">
    <source>
        <dbReference type="ARBA" id="ARBA00022448"/>
    </source>
</evidence>
<dbReference type="GO" id="GO:0015297">
    <property type="term" value="F:antiporter activity"/>
    <property type="evidence" value="ECO:0007669"/>
    <property type="project" value="UniProtKB-KW"/>
</dbReference>
<dbReference type="InterPro" id="IPR002528">
    <property type="entry name" value="MATE_fam"/>
</dbReference>
<dbReference type="Proteomes" id="UP000245202">
    <property type="component" value="Unassembled WGS sequence"/>
</dbReference>
<protein>
    <recommendedName>
        <fullName evidence="4">Probable multidrug resistance protein NorM</fullName>
    </recommendedName>
    <alternativeName>
        <fullName evidence="12">Multidrug-efflux transporter</fullName>
    </alternativeName>
</protein>
<feature type="transmembrane region" description="Helical" evidence="13">
    <location>
        <begin position="307"/>
        <end position="334"/>
    </location>
</feature>
<evidence type="ECO:0000256" key="13">
    <source>
        <dbReference type="SAM" id="Phobius"/>
    </source>
</evidence>
<comment type="similarity">
    <text evidence="3">Belongs to the multi antimicrobial extrusion (MATE) (TC 2.A.66.1) family.</text>
</comment>
<proteinExistence type="inferred from homology"/>
<dbReference type="PIRSF" id="PIRSF006603">
    <property type="entry name" value="DinF"/>
    <property type="match status" value="1"/>
</dbReference>
<evidence type="ECO:0000256" key="12">
    <source>
        <dbReference type="ARBA" id="ARBA00031636"/>
    </source>
</evidence>
<keyword evidence="10" id="KW-0406">Ion transport</keyword>
<dbReference type="AlphaFoldDB" id="A0A2R5F0P2"/>
<keyword evidence="7" id="KW-1003">Cell membrane</keyword>
<evidence type="ECO:0000256" key="1">
    <source>
        <dbReference type="ARBA" id="ARBA00003408"/>
    </source>
</evidence>
<comment type="subcellular location">
    <subcellularLocation>
        <location evidence="2">Cell membrane</location>
        <topology evidence="2">Multi-pass membrane protein</topology>
    </subcellularLocation>
</comment>
<keyword evidence="5" id="KW-0813">Transport</keyword>
<feature type="transmembrane region" description="Helical" evidence="13">
    <location>
        <begin position="346"/>
        <end position="367"/>
    </location>
</feature>
<dbReference type="NCBIfam" id="TIGR00797">
    <property type="entry name" value="matE"/>
    <property type="match status" value="1"/>
</dbReference>
<evidence type="ECO:0000256" key="10">
    <source>
        <dbReference type="ARBA" id="ARBA00023065"/>
    </source>
</evidence>
<evidence type="ECO:0000256" key="3">
    <source>
        <dbReference type="ARBA" id="ARBA00010199"/>
    </source>
</evidence>
<accession>A0A2R5F0P2</accession>
<feature type="transmembrane region" description="Helical" evidence="13">
    <location>
        <begin position="124"/>
        <end position="144"/>
    </location>
</feature>
<name>A0A2R5F0P2_9BACL</name>
<evidence type="ECO:0000256" key="9">
    <source>
        <dbReference type="ARBA" id="ARBA00022989"/>
    </source>
</evidence>
<feature type="transmembrane region" description="Helical" evidence="13">
    <location>
        <begin position="7"/>
        <end position="31"/>
    </location>
</feature>
<reference evidence="14 15" key="1">
    <citation type="submission" date="2017-08" db="EMBL/GenBank/DDBJ databases">
        <title>Substantial Increase in Enzyme Production by Combined Drug-Resistance Mutations in Paenibacillus agaridevorans.</title>
        <authorList>
            <person name="Tanaka Y."/>
            <person name="Funane K."/>
            <person name="Hosaka T."/>
            <person name="Shiwa Y."/>
            <person name="Fujita N."/>
            <person name="Miyazaki T."/>
            <person name="Yoshikawa H."/>
            <person name="Murakami K."/>
            <person name="Kasahara K."/>
            <person name="Inaoka T."/>
            <person name="Hiraga Y."/>
            <person name="Ochi K."/>
        </authorList>
    </citation>
    <scope>NUCLEOTIDE SEQUENCE [LARGE SCALE GENOMIC DNA]</scope>
    <source>
        <strain evidence="14 15">T-3040</strain>
    </source>
</reference>
<dbReference type="InterPro" id="IPR048279">
    <property type="entry name" value="MdtK-like"/>
</dbReference>
<keyword evidence="6" id="KW-0050">Antiport</keyword>
<evidence type="ECO:0000256" key="2">
    <source>
        <dbReference type="ARBA" id="ARBA00004651"/>
    </source>
</evidence>
<comment type="caution">
    <text evidence="14">The sequence shown here is derived from an EMBL/GenBank/DDBJ whole genome shotgun (WGS) entry which is preliminary data.</text>
</comment>